<evidence type="ECO:0000256" key="7">
    <source>
        <dbReference type="ARBA" id="ARBA00023211"/>
    </source>
</evidence>
<dbReference type="GO" id="GO:0030145">
    <property type="term" value="F:manganese ion binding"/>
    <property type="evidence" value="ECO:0007669"/>
    <property type="project" value="TreeGrafter"/>
</dbReference>
<keyword evidence="6 9" id="KW-0408">Iron</keyword>
<evidence type="ECO:0000256" key="1">
    <source>
        <dbReference type="ARBA" id="ARBA00001794"/>
    </source>
</evidence>
<gene>
    <name evidence="9" type="primary">uxuA</name>
    <name evidence="10" type="ORF">LV89_00547</name>
</gene>
<keyword evidence="11" id="KW-1185">Reference proteome</keyword>
<sequence length="396" mass="44402">MPLEQTFRWFGTKDPVPLAHIRQAGATGIVTALHHLPNGVIWGIDEIQNRKAEIEAAGLNFSVVESVPVHEDIKKRSGNYRQYIENYKQSLINLGKAGIDTVCYNFMPVLDWTRTDLDYALPDGSTALRFDATEFAAFEVHILKRPNAEANYTEAQLAKAGEWFAKASQAQKDKLIRNIIAGLPGSEESFTVEEFAQVLKTYDEVGDKELRNNLYDFLREITPVAEEAGINLAIHPDDPPFPILGLPRVVSTEADAQQILQAYESANNGLCFCTGSYGVRPDNDLVGMVERMGSRINFVHLRATKRDIEGNFHEADHLDGDVDMYGVMRALVLEQKSRIEAGRKDYRLPFRPDHGHRMLDDLNPEKRTNPGYTAIGRLRGLAELRGLELGILRGLE</sequence>
<evidence type="ECO:0000256" key="4">
    <source>
        <dbReference type="ARBA" id="ARBA00007389"/>
    </source>
</evidence>
<dbReference type="PIRSF" id="PIRSF016049">
    <property type="entry name" value="Man_dehyd"/>
    <property type="match status" value="1"/>
</dbReference>
<reference evidence="10 11" key="1">
    <citation type="submission" date="2018-05" db="EMBL/GenBank/DDBJ databases">
        <title>Genomic Encyclopedia of Archaeal and Bacterial Type Strains, Phase II (KMG-II): from individual species to whole genera.</title>
        <authorList>
            <person name="Goeker M."/>
        </authorList>
    </citation>
    <scope>NUCLEOTIDE SEQUENCE [LARGE SCALE GENOMIC DNA]</scope>
    <source>
        <strain evidence="10 11">DSM 22214</strain>
    </source>
</reference>
<dbReference type="GO" id="GO:0008927">
    <property type="term" value="F:mannonate dehydratase activity"/>
    <property type="evidence" value="ECO:0007669"/>
    <property type="project" value="UniProtKB-UniRule"/>
</dbReference>
<dbReference type="GO" id="GO:0042840">
    <property type="term" value="P:D-glucuronate catabolic process"/>
    <property type="evidence" value="ECO:0007669"/>
    <property type="project" value="TreeGrafter"/>
</dbReference>
<comment type="similarity">
    <text evidence="4 9">Belongs to the mannonate dehydratase family.</text>
</comment>
<dbReference type="EMBL" id="QGGO01000002">
    <property type="protein sequence ID" value="PWK28993.1"/>
    <property type="molecule type" value="Genomic_DNA"/>
</dbReference>
<dbReference type="EC" id="4.2.1.8" evidence="5 9"/>
<evidence type="ECO:0000313" key="10">
    <source>
        <dbReference type="EMBL" id="PWK28993.1"/>
    </source>
</evidence>
<dbReference type="NCBIfam" id="TIGR00695">
    <property type="entry name" value="uxuA"/>
    <property type="match status" value="1"/>
</dbReference>
<dbReference type="Gene3D" id="3.20.20.150">
    <property type="entry name" value="Divalent-metal-dependent TIM barrel enzymes"/>
    <property type="match status" value="1"/>
</dbReference>
<name>A0A316EDH8_9BACT</name>
<dbReference type="InterPro" id="IPR004628">
    <property type="entry name" value="Man_deHydtase"/>
</dbReference>
<evidence type="ECO:0000256" key="9">
    <source>
        <dbReference type="HAMAP-Rule" id="MF_00106"/>
    </source>
</evidence>
<protein>
    <recommendedName>
        <fullName evidence="5 9">Mannonate dehydratase</fullName>
        <ecNumber evidence="5 9">4.2.1.8</ecNumber>
    </recommendedName>
    <alternativeName>
        <fullName evidence="9">D-mannonate hydro-lyase</fullName>
    </alternativeName>
</protein>
<dbReference type="HAMAP" id="MF_00106">
    <property type="entry name" value="UxuA"/>
    <property type="match status" value="1"/>
</dbReference>
<dbReference type="GO" id="GO:0008198">
    <property type="term" value="F:ferrous iron binding"/>
    <property type="evidence" value="ECO:0007669"/>
    <property type="project" value="TreeGrafter"/>
</dbReference>
<comment type="cofactor">
    <cofactor evidence="9">
        <name>Fe(2+)</name>
        <dbReference type="ChEBI" id="CHEBI:29033"/>
    </cofactor>
    <cofactor evidence="9">
        <name>Mn(2+)</name>
        <dbReference type="ChEBI" id="CHEBI:29035"/>
    </cofactor>
</comment>
<dbReference type="PANTHER" id="PTHR30387:SF2">
    <property type="entry name" value="MANNONATE DEHYDRATASE"/>
    <property type="match status" value="1"/>
</dbReference>
<dbReference type="RefSeq" id="WP_109741322.1">
    <property type="nucleotide sequence ID" value="NZ_QGGO01000002.1"/>
</dbReference>
<comment type="pathway">
    <text evidence="3 9">Carbohydrate metabolism; pentose and glucuronate interconversion.</text>
</comment>
<evidence type="ECO:0000313" key="11">
    <source>
        <dbReference type="Proteomes" id="UP000245489"/>
    </source>
</evidence>
<comment type="caution">
    <text evidence="10">The sequence shown here is derived from an EMBL/GenBank/DDBJ whole genome shotgun (WGS) entry which is preliminary data.</text>
</comment>
<dbReference type="AlphaFoldDB" id="A0A316EDH8"/>
<dbReference type="InterPro" id="IPR036237">
    <property type="entry name" value="Xyl_isomerase-like_sf"/>
</dbReference>
<accession>A0A316EDH8</accession>
<dbReference type="NCBIfam" id="NF003027">
    <property type="entry name" value="PRK03906.1"/>
    <property type="match status" value="1"/>
</dbReference>
<keyword evidence="7 9" id="KW-0464">Manganese</keyword>
<dbReference type="Pfam" id="PF03786">
    <property type="entry name" value="UxuA"/>
    <property type="match status" value="1"/>
</dbReference>
<organism evidence="10 11">
    <name type="scientific">Arcicella aurantiaca</name>
    <dbReference type="NCBI Taxonomy" id="591202"/>
    <lineage>
        <taxon>Bacteria</taxon>
        <taxon>Pseudomonadati</taxon>
        <taxon>Bacteroidota</taxon>
        <taxon>Cytophagia</taxon>
        <taxon>Cytophagales</taxon>
        <taxon>Flectobacillaceae</taxon>
        <taxon>Arcicella</taxon>
    </lineage>
</organism>
<dbReference type="PANTHER" id="PTHR30387">
    <property type="entry name" value="MANNONATE DEHYDRATASE"/>
    <property type="match status" value="1"/>
</dbReference>
<dbReference type="UniPathway" id="UPA00246"/>
<evidence type="ECO:0000256" key="2">
    <source>
        <dbReference type="ARBA" id="ARBA00002713"/>
    </source>
</evidence>
<evidence type="ECO:0000256" key="8">
    <source>
        <dbReference type="ARBA" id="ARBA00023239"/>
    </source>
</evidence>
<dbReference type="OrthoDB" id="9780250at2"/>
<comment type="catalytic activity">
    <reaction evidence="1 9">
        <text>D-mannonate = 2-dehydro-3-deoxy-D-gluconate + H2O</text>
        <dbReference type="Rhea" id="RHEA:20097"/>
        <dbReference type="ChEBI" id="CHEBI:15377"/>
        <dbReference type="ChEBI" id="CHEBI:17767"/>
        <dbReference type="ChEBI" id="CHEBI:57990"/>
        <dbReference type="EC" id="4.2.1.8"/>
    </reaction>
</comment>
<dbReference type="Proteomes" id="UP000245489">
    <property type="component" value="Unassembled WGS sequence"/>
</dbReference>
<keyword evidence="8 9" id="KW-0456">Lyase</keyword>
<evidence type="ECO:0000256" key="6">
    <source>
        <dbReference type="ARBA" id="ARBA00023004"/>
    </source>
</evidence>
<dbReference type="SUPFAM" id="SSF51658">
    <property type="entry name" value="Xylose isomerase-like"/>
    <property type="match status" value="1"/>
</dbReference>
<comment type="function">
    <text evidence="2 9">Catalyzes the dehydration of D-mannonate.</text>
</comment>
<evidence type="ECO:0000256" key="3">
    <source>
        <dbReference type="ARBA" id="ARBA00004892"/>
    </source>
</evidence>
<proteinExistence type="inferred from homology"/>
<evidence type="ECO:0000256" key="5">
    <source>
        <dbReference type="ARBA" id="ARBA00012927"/>
    </source>
</evidence>